<evidence type="ECO:0000313" key="3">
    <source>
        <dbReference type="Proteomes" id="UP000318509"/>
    </source>
</evidence>
<dbReference type="InterPro" id="IPR035093">
    <property type="entry name" value="RelE/ParE_toxin_dom_sf"/>
</dbReference>
<proteinExistence type="predicted"/>
<dbReference type="InterPro" id="IPR007712">
    <property type="entry name" value="RelE/ParE_toxin"/>
</dbReference>
<reference evidence="2 3" key="1">
    <citation type="journal article" date="2019" name="Nat. Microbiol.">
        <title>Mediterranean grassland soil C-N compound turnover is dependent on rainfall and depth, and is mediated by genomically divergent microorganisms.</title>
        <authorList>
            <person name="Diamond S."/>
            <person name="Andeer P.F."/>
            <person name="Li Z."/>
            <person name="Crits-Christoph A."/>
            <person name="Burstein D."/>
            <person name="Anantharaman K."/>
            <person name="Lane K.R."/>
            <person name="Thomas B.C."/>
            <person name="Pan C."/>
            <person name="Northen T.R."/>
            <person name="Banfield J.F."/>
        </authorList>
    </citation>
    <scope>NUCLEOTIDE SEQUENCE [LARGE SCALE GENOMIC DNA]</scope>
    <source>
        <strain evidence="2">NP_3</strain>
    </source>
</reference>
<comment type="caution">
    <text evidence="2">The sequence shown here is derived from an EMBL/GenBank/DDBJ whole genome shotgun (WGS) entry which is preliminary data.</text>
</comment>
<protein>
    <submittedName>
        <fullName evidence="2">Type II toxin-antitoxin system RelE/ParE family toxin</fullName>
    </submittedName>
</protein>
<dbReference type="Proteomes" id="UP000318509">
    <property type="component" value="Unassembled WGS sequence"/>
</dbReference>
<dbReference type="AlphaFoldDB" id="A0A537KEV1"/>
<accession>A0A537KEV1</accession>
<dbReference type="Gene3D" id="3.30.2310.20">
    <property type="entry name" value="RelE-like"/>
    <property type="match status" value="1"/>
</dbReference>
<evidence type="ECO:0000256" key="1">
    <source>
        <dbReference type="ARBA" id="ARBA00022649"/>
    </source>
</evidence>
<organism evidence="2 3">
    <name type="scientific">Candidatus Segetimicrobium genomatis</name>
    <dbReference type="NCBI Taxonomy" id="2569760"/>
    <lineage>
        <taxon>Bacteria</taxon>
        <taxon>Bacillati</taxon>
        <taxon>Candidatus Sysuimicrobiota</taxon>
        <taxon>Candidatus Sysuimicrobiia</taxon>
        <taxon>Candidatus Sysuimicrobiales</taxon>
        <taxon>Candidatus Segetimicrobiaceae</taxon>
        <taxon>Candidatus Segetimicrobium</taxon>
    </lineage>
</organism>
<sequence>MIGKPIVPREQANRDVDKALEYYLKEATDEVALGFIDALEKAYTHISRHPASGSTRYSVELNLPGLRSWPIRRFPHIVFYVEATDHVDVWRVLNGTRDIPAWMQEPGRD</sequence>
<dbReference type="EMBL" id="VBAK01000003">
    <property type="protein sequence ID" value="TMI94265.1"/>
    <property type="molecule type" value="Genomic_DNA"/>
</dbReference>
<keyword evidence="1" id="KW-1277">Toxin-antitoxin system</keyword>
<dbReference type="Pfam" id="PF05016">
    <property type="entry name" value="ParE_toxin"/>
    <property type="match status" value="1"/>
</dbReference>
<name>A0A537KEV1_9BACT</name>
<gene>
    <name evidence="2" type="ORF">E6H00_00070</name>
</gene>
<evidence type="ECO:0000313" key="2">
    <source>
        <dbReference type="EMBL" id="TMI94265.1"/>
    </source>
</evidence>